<dbReference type="EMBL" id="CAJOBO010000460">
    <property type="protein sequence ID" value="CAF4226833.1"/>
    <property type="molecule type" value="Genomic_DNA"/>
</dbReference>
<dbReference type="EMBL" id="CAJNYV010000008">
    <property type="protein sequence ID" value="CAF3319182.1"/>
    <property type="molecule type" value="Genomic_DNA"/>
</dbReference>
<feature type="compositionally biased region" description="Polar residues" evidence="1">
    <location>
        <begin position="91"/>
        <end position="112"/>
    </location>
</feature>
<dbReference type="Proteomes" id="UP000663848">
    <property type="component" value="Unassembled WGS sequence"/>
</dbReference>
<evidence type="ECO:0000256" key="1">
    <source>
        <dbReference type="SAM" id="MobiDB-lite"/>
    </source>
</evidence>
<dbReference type="EMBL" id="CAJNYT010000553">
    <property type="protein sequence ID" value="CAF3355386.1"/>
    <property type="molecule type" value="Genomic_DNA"/>
</dbReference>
<evidence type="ECO:0000313" key="8">
    <source>
        <dbReference type="EMBL" id="CAF4168228.1"/>
    </source>
</evidence>
<dbReference type="Proteomes" id="UP000663833">
    <property type="component" value="Unassembled WGS sequence"/>
</dbReference>
<feature type="transmembrane region" description="Helical" evidence="2">
    <location>
        <begin position="36"/>
        <end position="58"/>
    </location>
</feature>
<proteinExistence type="predicted"/>
<feature type="region of interest" description="Disordered" evidence="1">
    <location>
        <begin position="88"/>
        <end position="112"/>
    </location>
</feature>
<accession>A0A818IR69</accession>
<evidence type="ECO:0000313" key="9">
    <source>
        <dbReference type="EMBL" id="CAF4226833.1"/>
    </source>
</evidence>
<protein>
    <submittedName>
        <fullName evidence="7">Uncharacterized protein</fullName>
    </submittedName>
</protein>
<reference evidence="7" key="1">
    <citation type="submission" date="2021-02" db="EMBL/GenBank/DDBJ databases">
        <authorList>
            <person name="Nowell W R."/>
        </authorList>
    </citation>
    <scope>NUCLEOTIDE SEQUENCE</scope>
</reference>
<evidence type="ECO:0000313" key="11">
    <source>
        <dbReference type="EMBL" id="CAF4621903.1"/>
    </source>
</evidence>
<evidence type="ECO:0000313" key="4">
    <source>
        <dbReference type="EMBL" id="CAF3319182.1"/>
    </source>
</evidence>
<name>A0A818IR69_9BILA</name>
<evidence type="ECO:0000313" key="6">
    <source>
        <dbReference type="EMBL" id="CAF3450217.1"/>
    </source>
</evidence>
<gene>
    <name evidence="7" type="ORF">FME351_LOCUS18117</name>
    <name evidence="5" type="ORF">GRG538_LOCUS5919</name>
    <name evidence="9" type="ORF">HFQ381_LOCUS8983</name>
    <name evidence="4" type="ORF">KIK155_LOCUS310</name>
    <name evidence="6" type="ORF">LUA448_LOCUS21853</name>
    <name evidence="11" type="ORF">QYT958_LOCUS12902</name>
    <name evidence="3" type="ORF">TIS948_LOCUS5170</name>
    <name evidence="12" type="ORF">TOA249_LOCUS16298</name>
    <name evidence="10" type="ORF">TSG867_LOCUS9670</name>
    <name evidence="8" type="ORF">UJA718_LOCUS4523</name>
</gene>
<dbReference type="EMBL" id="CAJOBR010001609">
    <property type="protein sequence ID" value="CAF4621903.1"/>
    <property type="molecule type" value="Genomic_DNA"/>
</dbReference>
<sequence length="112" mass="13331">MNDQQQKQLFDNSTKLYSFIVSPLSSPLSPVRTRTVINVIYISGIVFMIIVFLVLLWINLYSQRCWCWHDTLLIQRFNREWIIRRSKTRNTDTSLSKHQQQGRLTNDNELLS</sequence>
<dbReference type="EMBL" id="CAJOBS010001103">
    <property type="protein sequence ID" value="CAF4688370.1"/>
    <property type="molecule type" value="Genomic_DNA"/>
</dbReference>
<dbReference type="Proteomes" id="UP000663825">
    <property type="component" value="Unassembled WGS sequence"/>
</dbReference>
<dbReference type="EMBL" id="CAJNYU010002258">
    <property type="protein sequence ID" value="CAF3524089.1"/>
    <property type="molecule type" value="Genomic_DNA"/>
</dbReference>
<keyword evidence="2" id="KW-0472">Membrane</keyword>
<dbReference type="Proteomes" id="UP000663865">
    <property type="component" value="Unassembled WGS sequence"/>
</dbReference>
<organism evidence="7 13">
    <name type="scientific">Rotaria socialis</name>
    <dbReference type="NCBI Taxonomy" id="392032"/>
    <lineage>
        <taxon>Eukaryota</taxon>
        <taxon>Metazoa</taxon>
        <taxon>Spiralia</taxon>
        <taxon>Gnathifera</taxon>
        <taxon>Rotifera</taxon>
        <taxon>Eurotatoria</taxon>
        <taxon>Bdelloidea</taxon>
        <taxon>Philodinida</taxon>
        <taxon>Philodinidae</taxon>
        <taxon>Rotaria</taxon>
    </lineage>
</organism>
<keyword evidence="14" id="KW-1185">Reference proteome</keyword>
<evidence type="ECO:0000313" key="3">
    <source>
        <dbReference type="EMBL" id="CAF3072464.1"/>
    </source>
</evidence>
<dbReference type="Proteomes" id="UP000663873">
    <property type="component" value="Unassembled WGS sequence"/>
</dbReference>
<dbReference type="EMBL" id="CAJNYD010002897">
    <property type="protein sequence ID" value="CAF3450217.1"/>
    <property type="molecule type" value="Genomic_DNA"/>
</dbReference>
<dbReference type="Proteomes" id="UP000663862">
    <property type="component" value="Unassembled WGS sequence"/>
</dbReference>
<dbReference type="AlphaFoldDB" id="A0A818IR69"/>
<dbReference type="EMBL" id="CAJNXB010000584">
    <property type="protein sequence ID" value="CAF3072464.1"/>
    <property type="molecule type" value="Genomic_DNA"/>
</dbReference>
<evidence type="ECO:0000313" key="13">
    <source>
        <dbReference type="Proteomes" id="UP000663869"/>
    </source>
</evidence>
<evidence type="ECO:0000313" key="12">
    <source>
        <dbReference type="EMBL" id="CAF4688370.1"/>
    </source>
</evidence>
<keyword evidence="2" id="KW-0812">Transmembrane</keyword>
<evidence type="ECO:0000313" key="14">
    <source>
        <dbReference type="Proteomes" id="UP000663873"/>
    </source>
</evidence>
<evidence type="ECO:0000256" key="2">
    <source>
        <dbReference type="SAM" id="Phobius"/>
    </source>
</evidence>
<dbReference type="Proteomes" id="UP000663872">
    <property type="component" value="Unassembled WGS sequence"/>
</dbReference>
<dbReference type="Proteomes" id="UP000663869">
    <property type="component" value="Unassembled WGS sequence"/>
</dbReference>
<evidence type="ECO:0000313" key="5">
    <source>
        <dbReference type="EMBL" id="CAF3355386.1"/>
    </source>
</evidence>
<evidence type="ECO:0000313" key="10">
    <source>
        <dbReference type="EMBL" id="CAF4352907.1"/>
    </source>
</evidence>
<dbReference type="Proteomes" id="UP000663838">
    <property type="component" value="Unassembled WGS sequence"/>
</dbReference>
<comment type="caution">
    <text evidence="7">The sequence shown here is derived from an EMBL/GenBank/DDBJ whole genome shotgun (WGS) entry which is preliminary data.</text>
</comment>
<keyword evidence="2" id="KW-1133">Transmembrane helix</keyword>
<dbReference type="EMBL" id="CAJOBQ010000428">
    <property type="protein sequence ID" value="CAF4352907.1"/>
    <property type="molecule type" value="Genomic_DNA"/>
</dbReference>
<dbReference type="EMBL" id="CAJOBP010000366">
    <property type="protein sequence ID" value="CAF4168228.1"/>
    <property type="molecule type" value="Genomic_DNA"/>
</dbReference>
<dbReference type="Proteomes" id="UP000663851">
    <property type="component" value="Unassembled WGS sequence"/>
</dbReference>
<evidence type="ECO:0000313" key="7">
    <source>
        <dbReference type="EMBL" id="CAF3524089.1"/>
    </source>
</evidence>
<dbReference type="OrthoDB" id="10016229at2759"/>